<dbReference type="EMBL" id="CZCU02000100">
    <property type="protein sequence ID" value="VXD14518.1"/>
    <property type="molecule type" value="Genomic_DNA"/>
</dbReference>
<keyword evidence="2" id="KW-1185">Reference proteome</keyword>
<evidence type="ECO:0000313" key="2">
    <source>
        <dbReference type="Proteomes" id="UP000184550"/>
    </source>
</evidence>
<proteinExistence type="predicted"/>
<dbReference type="Proteomes" id="UP000184550">
    <property type="component" value="Unassembled WGS sequence"/>
</dbReference>
<reference evidence="1" key="1">
    <citation type="submission" date="2019-10" db="EMBL/GenBank/DDBJ databases">
        <authorList>
            <consortium name="Genoscope - CEA"/>
            <person name="William W."/>
        </authorList>
    </citation>
    <scope>NUCLEOTIDE SEQUENCE [LARGE SCALE GENOMIC DNA]</scope>
    <source>
        <strain evidence="1">BBR_PRJEB10992</strain>
    </source>
</reference>
<organism evidence="1 2">
    <name type="scientific">Planktothrix serta PCC 8927</name>
    <dbReference type="NCBI Taxonomy" id="671068"/>
    <lineage>
        <taxon>Bacteria</taxon>
        <taxon>Bacillati</taxon>
        <taxon>Cyanobacteriota</taxon>
        <taxon>Cyanophyceae</taxon>
        <taxon>Oscillatoriophycideae</taxon>
        <taxon>Oscillatoriales</taxon>
        <taxon>Microcoleaceae</taxon>
        <taxon>Planktothrix</taxon>
    </lineage>
</organism>
<protein>
    <submittedName>
        <fullName evidence="1">Uncharacterized protein</fullName>
    </submittedName>
</protein>
<comment type="caution">
    <text evidence="1">The sequence shown here is derived from an EMBL/GenBank/DDBJ whole genome shotgun (WGS) entry which is preliminary data.</text>
</comment>
<dbReference type="AlphaFoldDB" id="A0A7Z9DW02"/>
<evidence type="ECO:0000313" key="1">
    <source>
        <dbReference type="EMBL" id="VXD14518.1"/>
    </source>
</evidence>
<gene>
    <name evidence="1" type="ORF">PL8927_280005</name>
</gene>
<accession>A0A7Z9DW02</accession>
<sequence length="47" mass="5318">MADCRLYVSPLPDDSEARDFWPPVNLQARQKSVRFPQKGAHCLSCPS</sequence>
<name>A0A7Z9DW02_9CYAN</name>